<feature type="region of interest" description="Disordered" evidence="1">
    <location>
        <begin position="86"/>
        <end position="196"/>
    </location>
</feature>
<sequence>MNLFSSFQMRLLSTAVVLLLFAVNVNPDDSSETTNGTCSLDETTCALDDEAGPWTGLLREWALTATENSRHGRIMAVPQSKGYYVSDRIDLAPPPPPQSYHHSHSHPVPSHHNMRPVTPPGGRPYDEWQQTPPPTPGAGKIVNRPQNPYKDKFKPSPSYNPPSNQPIPVHNQPPQQRPQTVDRVDENKPSPQKQVSETDLYLLSAIEKLVYRADLMEKRVRKLEESVHYLVAGVDKKPEPCAENFTRVGGGCYHVSGEAANWKGANYACRRLKANMLELNTDVEKKHFTSAVLSDSKLKGDDFWTGGLNPGLLFIWSHSARPVVTNNTSASSNNTQMATIVGEGRCLAWVYDPAVNTYVYRGQDCALKHRYVCELEEDKAKLSNEIERVAKMLRQGRKGRKPKIIWTDEETR</sequence>
<feature type="signal peptide" evidence="2">
    <location>
        <begin position="1"/>
        <end position="27"/>
    </location>
</feature>
<reference evidence="4 5" key="1">
    <citation type="submission" date="2020-04" db="EMBL/GenBank/DDBJ databases">
        <authorList>
            <person name="Wallbank WR R."/>
            <person name="Pardo Diaz C."/>
            <person name="Kozak K."/>
            <person name="Martin S."/>
            <person name="Jiggins C."/>
            <person name="Moest M."/>
            <person name="Warren A I."/>
            <person name="Byers J.R.P. K."/>
            <person name="Montejo-Kovacevich G."/>
            <person name="Yen C E."/>
        </authorList>
    </citation>
    <scope>NUCLEOTIDE SEQUENCE [LARGE SCALE GENOMIC DNA]</scope>
</reference>
<dbReference type="SUPFAM" id="SSF56436">
    <property type="entry name" value="C-type lectin-like"/>
    <property type="match status" value="1"/>
</dbReference>
<dbReference type="CDD" id="cd00037">
    <property type="entry name" value="CLECT"/>
    <property type="match status" value="1"/>
</dbReference>
<dbReference type="Proteomes" id="UP000494256">
    <property type="component" value="Unassembled WGS sequence"/>
</dbReference>
<dbReference type="AlphaFoldDB" id="A0A8S0YL82"/>
<keyword evidence="2" id="KW-0732">Signal</keyword>
<dbReference type="SMART" id="SM00034">
    <property type="entry name" value="CLECT"/>
    <property type="match status" value="1"/>
</dbReference>
<evidence type="ECO:0000256" key="2">
    <source>
        <dbReference type="SAM" id="SignalP"/>
    </source>
</evidence>
<evidence type="ECO:0000313" key="4">
    <source>
        <dbReference type="EMBL" id="CAB3220033.1"/>
    </source>
</evidence>
<dbReference type="InterPro" id="IPR001304">
    <property type="entry name" value="C-type_lectin-like"/>
</dbReference>
<gene>
    <name evidence="4" type="ORF">APLA_LOCUS137</name>
</gene>
<dbReference type="Gene3D" id="3.10.100.10">
    <property type="entry name" value="Mannose-Binding Protein A, subunit A"/>
    <property type="match status" value="1"/>
</dbReference>
<evidence type="ECO:0000313" key="5">
    <source>
        <dbReference type="Proteomes" id="UP000494256"/>
    </source>
</evidence>
<evidence type="ECO:0000259" key="3">
    <source>
        <dbReference type="PROSITE" id="PS50041"/>
    </source>
</evidence>
<dbReference type="OrthoDB" id="6682367at2759"/>
<dbReference type="InterPro" id="IPR016186">
    <property type="entry name" value="C-type_lectin-like/link_sf"/>
</dbReference>
<organism evidence="4 5">
    <name type="scientific">Arctia plantaginis</name>
    <name type="common">Wood tiger moth</name>
    <name type="synonym">Phalaena plantaginis</name>
    <dbReference type="NCBI Taxonomy" id="874455"/>
    <lineage>
        <taxon>Eukaryota</taxon>
        <taxon>Metazoa</taxon>
        <taxon>Ecdysozoa</taxon>
        <taxon>Arthropoda</taxon>
        <taxon>Hexapoda</taxon>
        <taxon>Insecta</taxon>
        <taxon>Pterygota</taxon>
        <taxon>Neoptera</taxon>
        <taxon>Endopterygota</taxon>
        <taxon>Lepidoptera</taxon>
        <taxon>Glossata</taxon>
        <taxon>Ditrysia</taxon>
        <taxon>Noctuoidea</taxon>
        <taxon>Erebidae</taxon>
        <taxon>Arctiinae</taxon>
        <taxon>Arctia</taxon>
    </lineage>
</organism>
<dbReference type="EMBL" id="CADEBD010000034">
    <property type="protein sequence ID" value="CAB3220033.1"/>
    <property type="molecule type" value="Genomic_DNA"/>
</dbReference>
<dbReference type="PROSITE" id="PS50041">
    <property type="entry name" value="C_TYPE_LECTIN_2"/>
    <property type="match status" value="1"/>
</dbReference>
<proteinExistence type="predicted"/>
<feature type="chain" id="PRO_5035764418" description="C-type lectin domain-containing protein" evidence="2">
    <location>
        <begin position="28"/>
        <end position="412"/>
    </location>
</feature>
<feature type="domain" description="C-type lectin" evidence="3">
    <location>
        <begin position="248"/>
        <end position="374"/>
    </location>
</feature>
<comment type="caution">
    <text evidence="4">The sequence shown here is derived from an EMBL/GenBank/DDBJ whole genome shotgun (WGS) entry which is preliminary data.</text>
</comment>
<name>A0A8S0YL82_ARCPL</name>
<evidence type="ECO:0000256" key="1">
    <source>
        <dbReference type="SAM" id="MobiDB-lite"/>
    </source>
</evidence>
<protein>
    <recommendedName>
        <fullName evidence="3">C-type lectin domain-containing protein</fullName>
    </recommendedName>
</protein>
<accession>A0A8S0YL82</accession>
<dbReference type="InterPro" id="IPR016187">
    <property type="entry name" value="CTDL_fold"/>
</dbReference>